<dbReference type="Gramene" id="TraesCS2A03G1025000.1">
    <property type="protein sequence ID" value="TraesCS2A03G1025000.1.CDS1"/>
    <property type="gene ID" value="TraesCS2A03G1025000"/>
</dbReference>
<dbReference type="AlphaFoldDB" id="A0A3B6B4N2"/>
<dbReference type="Gramene" id="TraesSYM2A03G00774140.1">
    <property type="protein sequence ID" value="TraesSYM2A03G00774140.1.CDS1"/>
    <property type="gene ID" value="TraesSYM2A03G00774140"/>
</dbReference>
<dbReference type="Gramene" id="TraesLAC2A03G00770070.1">
    <property type="protein sequence ID" value="TraesLAC2A03G00770070.1.CDS1"/>
    <property type="gene ID" value="TraesLAC2A03G00770070"/>
</dbReference>
<dbReference type="Gramene" id="TraesARI2A03G00774550.1">
    <property type="protein sequence ID" value="TraesARI2A03G00774550.1.CDS1"/>
    <property type="gene ID" value="TraesARI2A03G00774550"/>
</dbReference>
<dbReference type="EnsemblPlants" id="TraesCS2A02G430000.1">
    <property type="protein sequence ID" value="TraesCS2A02G430000.1.cds1"/>
    <property type="gene ID" value="TraesCS2A02G430000"/>
</dbReference>
<sequence length="234" mass="25844">MRRLLVHLDGDGPGLSPGLEQRHSQALKVVLTVGSIGEAERTESAHLSLRRGWDGAAPPWYSTLAGGGRCRARAGKVVGEAPWRSSIRYSPLPAQVAPRHGAPWLEAIADTWISSSSLMGGIAKEIVLVQVGERTTLARTETATSMQWLAMSLPWFGEGGALEAEDVESSRRRRRESRLHNRWVARQDKEVLSDRDDDIHAVVGHGAAVVQWWRRAQGGGGWFIFQPKRYSIRV</sequence>
<dbReference type="Gramene" id="TraesSTA2A03G00764510.1">
    <property type="protein sequence ID" value="TraesSTA2A03G00764510.1.CDS1"/>
    <property type="gene ID" value="TraesSTA2A03G00764510"/>
</dbReference>
<proteinExistence type="predicted"/>
<dbReference type="Gramene" id="TraesLDM2A03G00768930.1">
    <property type="protein sequence ID" value="TraesLDM2A03G00768930.1.CDS1"/>
    <property type="gene ID" value="TraesLDM2A03G00768930"/>
</dbReference>
<evidence type="ECO:0000313" key="2">
    <source>
        <dbReference type="Proteomes" id="UP000019116"/>
    </source>
</evidence>
<dbReference type="Gramene" id="TraesJUL2A03G00771010.1">
    <property type="protein sequence ID" value="TraesJUL2A03G00771010.1.CDS1"/>
    <property type="gene ID" value="TraesJUL2A03G00771010"/>
</dbReference>
<protein>
    <submittedName>
        <fullName evidence="1">Uncharacterized protein</fullName>
    </submittedName>
</protein>
<organism evidence="1">
    <name type="scientific">Triticum aestivum</name>
    <name type="common">Wheat</name>
    <dbReference type="NCBI Taxonomy" id="4565"/>
    <lineage>
        <taxon>Eukaryota</taxon>
        <taxon>Viridiplantae</taxon>
        <taxon>Streptophyta</taxon>
        <taxon>Embryophyta</taxon>
        <taxon>Tracheophyta</taxon>
        <taxon>Spermatophyta</taxon>
        <taxon>Magnoliopsida</taxon>
        <taxon>Liliopsida</taxon>
        <taxon>Poales</taxon>
        <taxon>Poaceae</taxon>
        <taxon>BOP clade</taxon>
        <taxon>Pooideae</taxon>
        <taxon>Triticodae</taxon>
        <taxon>Triticeae</taxon>
        <taxon>Triticinae</taxon>
        <taxon>Triticum</taxon>
    </lineage>
</organism>
<dbReference type="Gramene" id="TraesMAC2A03G00765110.1">
    <property type="protein sequence ID" value="TraesMAC2A03G00765110.1.CDS1"/>
    <property type="gene ID" value="TraesMAC2A03G00765110"/>
</dbReference>
<dbReference type="Gramene" id="TraesWEE_scaffold_172966_01G000100.1">
    <property type="protein sequence ID" value="TraesWEE_scaffold_172966_01G000100.1"/>
    <property type="gene ID" value="TraesWEE_scaffold_172966_01G000100"/>
</dbReference>
<name>A0A3B6B4N2_WHEAT</name>
<dbReference type="Gramene" id="TraesJAG2A03G00766170.1">
    <property type="protein sequence ID" value="TraesJAG2A03G00766170.1.CDS1"/>
    <property type="gene ID" value="TraesJAG2A03G00766170"/>
</dbReference>
<dbReference type="Proteomes" id="UP000019116">
    <property type="component" value="Chromosome 2A"/>
</dbReference>
<dbReference type="SMR" id="A0A3B6B4N2"/>
<evidence type="ECO:0000313" key="1">
    <source>
        <dbReference type="EnsemblPlants" id="TraesCS2A02G430000.1.cds1"/>
    </source>
</evidence>
<dbReference type="Gramene" id="TraesCAD_scaffold_047872_01G000100.1">
    <property type="protein sequence ID" value="TraesCAD_scaffold_047872_01G000100.1"/>
    <property type="gene ID" value="TraesCAD_scaffold_047872_01G000100"/>
</dbReference>
<dbReference type="Gramene" id="TraesCS2A02G430000.1">
    <property type="protein sequence ID" value="TraesCS2A02G430000.1.cds1"/>
    <property type="gene ID" value="TraesCS2A02G430000"/>
</dbReference>
<dbReference type="Gramene" id="TraesRN2A0101007900.1">
    <property type="protein sequence ID" value="TraesRN2A0101007900.1"/>
    <property type="gene ID" value="TraesRN2A0101007900"/>
</dbReference>
<dbReference type="OMA" id="WRSSFRY"/>
<dbReference type="Gramene" id="TraesCLE_scaffold_052464_01G000100.1">
    <property type="protein sequence ID" value="TraesCLE_scaffold_052464_01G000100.1"/>
    <property type="gene ID" value="TraesCLE_scaffold_052464_01G000100"/>
</dbReference>
<dbReference type="Gramene" id="TraesROB_scaffold_068405_01G000100.1">
    <property type="protein sequence ID" value="TraesROB_scaffold_068405_01G000100.1"/>
    <property type="gene ID" value="TraesROB_scaffold_068405_01G000100"/>
</dbReference>
<reference evidence="1" key="2">
    <citation type="submission" date="2018-10" db="UniProtKB">
        <authorList>
            <consortium name="EnsemblPlants"/>
        </authorList>
    </citation>
    <scope>IDENTIFICATION</scope>
</reference>
<reference evidence="1" key="1">
    <citation type="submission" date="2018-08" db="EMBL/GenBank/DDBJ databases">
        <authorList>
            <person name="Rossello M."/>
        </authorList>
    </citation>
    <scope>NUCLEOTIDE SEQUENCE [LARGE SCALE GENOMIC DNA]</scope>
    <source>
        <strain evidence="1">cv. Chinese Spring</strain>
    </source>
</reference>
<dbReference type="Gramene" id="TraesPARA_EIv1.0_0363570.1">
    <property type="protein sequence ID" value="TraesPARA_EIv1.0_0363570.1.CDS1"/>
    <property type="gene ID" value="TraesPARA_EIv1.0_0363570"/>
</dbReference>
<accession>A0A3B6B4N2</accession>
<keyword evidence="2" id="KW-1185">Reference proteome</keyword>